<protein>
    <recommendedName>
        <fullName evidence="5">Cell division protein ZipA</fullName>
    </recommendedName>
</protein>
<feature type="region of interest" description="Disordered" evidence="1">
    <location>
        <begin position="71"/>
        <end position="93"/>
    </location>
</feature>
<accession>A0A0R2WVN1</accession>
<gene>
    <name evidence="3" type="ORF">ABS30_06940</name>
</gene>
<dbReference type="AlphaFoldDB" id="A0A0R2WVN1"/>
<feature type="non-terminal residue" evidence="3">
    <location>
        <position position="119"/>
    </location>
</feature>
<keyword evidence="2" id="KW-0472">Membrane</keyword>
<feature type="transmembrane region" description="Helical" evidence="2">
    <location>
        <begin position="6"/>
        <end position="27"/>
    </location>
</feature>
<name>A0A0R2WVN1_9GAMM</name>
<dbReference type="Proteomes" id="UP000052138">
    <property type="component" value="Unassembled WGS sequence"/>
</dbReference>
<evidence type="ECO:0000256" key="1">
    <source>
        <dbReference type="SAM" id="MobiDB-lite"/>
    </source>
</evidence>
<comment type="caution">
    <text evidence="3">The sequence shown here is derived from an EMBL/GenBank/DDBJ whole genome shotgun (WGS) entry which is preliminary data.</text>
</comment>
<keyword evidence="2" id="KW-0812">Transmembrane</keyword>
<evidence type="ECO:0008006" key="5">
    <source>
        <dbReference type="Google" id="ProtNLM"/>
    </source>
</evidence>
<dbReference type="EMBL" id="LIDJ01000212">
    <property type="protein sequence ID" value="KRP27922.1"/>
    <property type="molecule type" value="Genomic_DNA"/>
</dbReference>
<proteinExistence type="predicted"/>
<reference evidence="3 4" key="1">
    <citation type="submission" date="2015-10" db="EMBL/GenBank/DDBJ databases">
        <title>Metagenome-Assembled Genomes uncover a global brackish microbiome.</title>
        <authorList>
            <person name="Hugerth L.W."/>
            <person name="Larsson J."/>
            <person name="Alneberg J."/>
            <person name="Lindh M.V."/>
            <person name="Legrand C."/>
            <person name="Pinhassi J."/>
            <person name="Andersson A.F."/>
        </authorList>
    </citation>
    <scope>NUCLEOTIDE SEQUENCE [LARGE SCALE GENOMIC DNA]</scope>
    <source>
        <strain evidence="3">BACL3 MAG-120924-bin41</strain>
    </source>
</reference>
<keyword evidence="2" id="KW-1133">Transmembrane helix</keyword>
<sequence length="119" mass="12839">MDLRELVILVLGLTIVGVVVRGLLVALKARKSQLRLAIDKNIPKDIDLEAIELAELPSGGARVVRRSPDELHAANTESKADAPLNIPVSKPVPASPEILPLEFEESLETEGSEAPVEFE</sequence>
<evidence type="ECO:0000256" key="2">
    <source>
        <dbReference type="SAM" id="Phobius"/>
    </source>
</evidence>
<evidence type="ECO:0000313" key="4">
    <source>
        <dbReference type="Proteomes" id="UP000052138"/>
    </source>
</evidence>
<organism evidence="3 4">
    <name type="scientific">OM182 bacterium BACL3 MAG-120924-bin41</name>
    <dbReference type="NCBI Taxonomy" id="1655632"/>
    <lineage>
        <taxon>Bacteria</taxon>
        <taxon>Pseudomonadati</taxon>
        <taxon>Pseudomonadota</taxon>
        <taxon>Gammaproteobacteria</taxon>
        <taxon>OMG group</taxon>
        <taxon>OM182 clade</taxon>
    </lineage>
</organism>
<evidence type="ECO:0000313" key="3">
    <source>
        <dbReference type="EMBL" id="KRP27922.1"/>
    </source>
</evidence>